<evidence type="ECO:0000313" key="4">
    <source>
        <dbReference type="Proteomes" id="UP000494256"/>
    </source>
</evidence>
<organism evidence="3 4">
    <name type="scientific">Arctia plantaginis</name>
    <name type="common">Wood tiger moth</name>
    <name type="synonym">Phalaena plantaginis</name>
    <dbReference type="NCBI Taxonomy" id="874455"/>
    <lineage>
        <taxon>Eukaryota</taxon>
        <taxon>Metazoa</taxon>
        <taxon>Ecdysozoa</taxon>
        <taxon>Arthropoda</taxon>
        <taxon>Hexapoda</taxon>
        <taxon>Insecta</taxon>
        <taxon>Pterygota</taxon>
        <taxon>Neoptera</taxon>
        <taxon>Endopterygota</taxon>
        <taxon>Lepidoptera</taxon>
        <taxon>Glossata</taxon>
        <taxon>Ditrysia</taxon>
        <taxon>Noctuoidea</taxon>
        <taxon>Erebidae</taxon>
        <taxon>Arctiinae</taxon>
        <taxon>Arctia</taxon>
    </lineage>
</organism>
<gene>
    <name evidence="3" type="ORF">APLA_LOCUS14857</name>
</gene>
<dbReference type="OrthoDB" id="7242984at2759"/>
<evidence type="ECO:0000256" key="1">
    <source>
        <dbReference type="SAM" id="MobiDB-lite"/>
    </source>
</evidence>
<proteinExistence type="predicted"/>
<comment type="caution">
    <text evidence="3">The sequence shown here is derived from an EMBL/GenBank/DDBJ whole genome shotgun (WGS) entry which is preliminary data.</text>
</comment>
<feature type="signal peptide" evidence="2">
    <location>
        <begin position="1"/>
        <end position="17"/>
    </location>
</feature>
<keyword evidence="2" id="KW-0732">Signal</keyword>
<sequence length="333" mass="37777">MAMSLIILAIFINQVNLQTSVATFNAGSEVNSLSERLKGTKILQTQNQEIQTPSETTPAAPTGNNLNAIGSTTSTSLDVPEKNFQAIFTIFSQKNKKSNDENHSHAGNFELFFNENIARNNDDYLESTKNNQIAIKSESLVWDNCLETSFKDSPLTDVKNQDMQNDNHDHYYQDNKEIGLWQKRDTGNFNLNSTAGQAWLKKYNNLLNSKSEERRPQKSDTSLVKKMPGTPTSISTVLPTSTIRIIPITREVFKEQVNIFNTTDDITTDSDIGDSYTEDWFEEKDGSKIRFGGLPQKEKYLLPSLKLDEAFHPFSFMSEFFYLIYPFDFPVGK</sequence>
<evidence type="ECO:0000256" key="2">
    <source>
        <dbReference type="SAM" id="SignalP"/>
    </source>
</evidence>
<reference evidence="3 4" key="1">
    <citation type="submission" date="2020-04" db="EMBL/GenBank/DDBJ databases">
        <authorList>
            <person name="Wallbank WR R."/>
            <person name="Pardo Diaz C."/>
            <person name="Kozak K."/>
            <person name="Martin S."/>
            <person name="Jiggins C."/>
            <person name="Moest M."/>
            <person name="Warren A I."/>
            <person name="Byers J.R.P. K."/>
            <person name="Montejo-Kovacevich G."/>
            <person name="Yen C E."/>
        </authorList>
    </citation>
    <scope>NUCLEOTIDE SEQUENCE [LARGE SCALE GENOMIC DNA]</scope>
</reference>
<feature type="region of interest" description="Disordered" evidence="1">
    <location>
        <begin position="46"/>
        <end position="74"/>
    </location>
</feature>
<accession>A0A8S1B8U3</accession>
<dbReference type="AlphaFoldDB" id="A0A8S1B8U3"/>
<name>A0A8S1B8U3_ARCPL</name>
<dbReference type="Proteomes" id="UP000494256">
    <property type="component" value="Unassembled WGS sequence"/>
</dbReference>
<dbReference type="EMBL" id="CADEBD010000422">
    <property type="protein sequence ID" value="CAB3254657.1"/>
    <property type="molecule type" value="Genomic_DNA"/>
</dbReference>
<evidence type="ECO:0000313" key="3">
    <source>
        <dbReference type="EMBL" id="CAB3254657.1"/>
    </source>
</evidence>
<feature type="chain" id="PRO_5035866046" evidence="2">
    <location>
        <begin position="18"/>
        <end position="333"/>
    </location>
</feature>
<protein>
    <submittedName>
        <fullName evidence="3">Uncharacterized protein</fullName>
    </submittedName>
</protein>